<name>A0AAN4ZFA5_9BILA</name>
<dbReference type="EMBL" id="BTRK01000003">
    <property type="protein sequence ID" value="GMR40177.1"/>
    <property type="molecule type" value="Genomic_DNA"/>
</dbReference>
<sequence length="175" mass="20291">DARINDYDDYDYGFHIHSEARTVIYHGRTIPEAQNHLQRETQVFLDRARTLLSVIQTHSEHEEWTLIPFLEEAINVLESVLEMCRIMPYKCLVMLAKAKRMQEEAIGMLANFPRHQAHRILHRKTLSFLQLSSSMMTVIGANPAHVEWALIPQLQQAIDILQNLLQKISLRPPTA</sequence>
<comment type="caution">
    <text evidence="1">The sequence shown here is derived from an EMBL/GenBank/DDBJ whole genome shotgun (WGS) entry which is preliminary data.</text>
</comment>
<gene>
    <name evidence="1" type="ORF">PMAYCL1PPCAC_10372</name>
</gene>
<keyword evidence="2" id="KW-1185">Reference proteome</keyword>
<protein>
    <submittedName>
        <fullName evidence="1">Uncharacterized protein</fullName>
    </submittedName>
</protein>
<accession>A0AAN4ZFA5</accession>
<evidence type="ECO:0000313" key="2">
    <source>
        <dbReference type="Proteomes" id="UP001328107"/>
    </source>
</evidence>
<evidence type="ECO:0000313" key="1">
    <source>
        <dbReference type="EMBL" id="GMR40177.1"/>
    </source>
</evidence>
<organism evidence="1 2">
    <name type="scientific">Pristionchus mayeri</name>
    <dbReference type="NCBI Taxonomy" id="1317129"/>
    <lineage>
        <taxon>Eukaryota</taxon>
        <taxon>Metazoa</taxon>
        <taxon>Ecdysozoa</taxon>
        <taxon>Nematoda</taxon>
        <taxon>Chromadorea</taxon>
        <taxon>Rhabditida</taxon>
        <taxon>Rhabditina</taxon>
        <taxon>Diplogasteromorpha</taxon>
        <taxon>Diplogasteroidea</taxon>
        <taxon>Neodiplogasteridae</taxon>
        <taxon>Pristionchus</taxon>
    </lineage>
</organism>
<feature type="non-terminal residue" evidence="1">
    <location>
        <position position="1"/>
    </location>
</feature>
<reference evidence="2" key="1">
    <citation type="submission" date="2022-10" db="EMBL/GenBank/DDBJ databases">
        <title>Genome assembly of Pristionchus species.</title>
        <authorList>
            <person name="Yoshida K."/>
            <person name="Sommer R.J."/>
        </authorList>
    </citation>
    <scope>NUCLEOTIDE SEQUENCE [LARGE SCALE GENOMIC DNA]</scope>
    <source>
        <strain evidence="2">RS5460</strain>
    </source>
</reference>
<proteinExistence type="predicted"/>
<dbReference type="AlphaFoldDB" id="A0AAN4ZFA5"/>
<dbReference type="Proteomes" id="UP001328107">
    <property type="component" value="Unassembled WGS sequence"/>
</dbReference>